<evidence type="ECO:0000313" key="5">
    <source>
        <dbReference type="EMBL" id="MBB6049627.1"/>
    </source>
</evidence>
<keyword evidence="3" id="KW-0238">DNA-binding</keyword>
<dbReference type="Pfam" id="PF17762">
    <property type="entry name" value="HTH_ParB"/>
    <property type="match status" value="1"/>
</dbReference>
<reference evidence="5 6" key="1">
    <citation type="submission" date="2020-08" db="EMBL/GenBank/DDBJ databases">
        <title>Genomic Encyclopedia of Type Strains, Phase IV (KMG-IV): sequencing the most valuable type-strain genomes for metagenomic binning, comparative biology and taxonomic classification.</title>
        <authorList>
            <person name="Goeker M."/>
        </authorList>
    </citation>
    <scope>NUCLEOTIDE SEQUENCE [LARGE SCALE GENOMIC DNA]</scope>
    <source>
        <strain evidence="5 6">DSM 23562</strain>
    </source>
</reference>
<evidence type="ECO:0000256" key="1">
    <source>
        <dbReference type="ARBA" id="ARBA00006295"/>
    </source>
</evidence>
<dbReference type="GO" id="GO:0005694">
    <property type="term" value="C:chromosome"/>
    <property type="evidence" value="ECO:0007669"/>
    <property type="project" value="TreeGrafter"/>
</dbReference>
<dbReference type="InterPro" id="IPR036086">
    <property type="entry name" value="ParB/Sulfiredoxin_sf"/>
</dbReference>
<dbReference type="Gene3D" id="1.10.10.2830">
    <property type="match status" value="1"/>
</dbReference>
<dbReference type="PANTHER" id="PTHR33375">
    <property type="entry name" value="CHROMOSOME-PARTITIONING PROTEIN PARB-RELATED"/>
    <property type="match status" value="1"/>
</dbReference>
<dbReference type="NCBIfam" id="TIGR00180">
    <property type="entry name" value="parB_part"/>
    <property type="match status" value="1"/>
</dbReference>
<dbReference type="FunFam" id="3.90.1530.30:FF:000001">
    <property type="entry name" value="Chromosome partitioning protein ParB"/>
    <property type="match status" value="1"/>
</dbReference>
<organism evidence="5 6">
    <name type="scientific">Armatimonas rosea</name>
    <dbReference type="NCBI Taxonomy" id="685828"/>
    <lineage>
        <taxon>Bacteria</taxon>
        <taxon>Bacillati</taxon>
        <taxon>Armatimonadota</taxon>
        <taxon>Armatimonadia</taxon>
        <taxon>Armatimonadales</taxon>
        <taxon>Armatimonadaceae</taxon>
        <taxon>Armatimonas</taxon>
    </lineage>
</organism>
<evidence type="ECO:0000256" key="2">
    <source>
        <dbReference type="ARBA" id="ARBA00022829"/>
    </source>
</evidence>
<dbReference type="FunFam" id="1.10.10.2830:FF:000001">
    <property type="entry name" value="Chromosome partitioning protein ParB"/>
    <property type="match status" value="1"/>
</dbReference>
<dbReference type="SMART" id="SM00470">
    <property type="entry name" value="ParB"/>
    <property type="match status" value="1"/>
</dbReference>
<dbReference type="CDD" id="cd16393">
    <property type="entry name" value="SPO0J_N"/>
    <property type="match status" value="1"/>
</dbReference>
<feature type="domain" description="ParB-like N-terminal" evidence="4">
    <location>
        <begin position="4"/>
        <end position="97"/>
    </location>
</feature>
<dbReference type="SUPFAM" id="SSF110849">
    <property type="entry name" value="ParB/Sulfiredoxin"/>
    <property type="match status" value="1"/>
</dbReference>
<dbReference type="InterPro" id="IPR003115">
    <property type="entry name" value="ParB_N"/>
</dbReference>
<evidence type="ECO:0000259" key="4">
    <source>
        <dbReference type="SMART" id="SM00470"/>
    </source>
</evidence>
<dbReference type="Proteomes" id="UP000520814">
    <property type="component" value="Unassembled WGS sequence"/>
</dbReference>
<keyword evidence="2" id="KW-0159">Chromosome partition</keyword>
<name>A0A7W9SN13_ARMRO</name>
<dbReference type="EMBL" id="JACHGW010000001">
    <property type="protein sequence ID" value="MBB6049627.1"/>
    <property type="molecule type" value="Genomic_DNA"/>
</dbReference>
<dbReference type="RefSeq" id="WP_184193225.1">
    <property type="nucleotide sequence ID" value="NZ_JACHGW010000001.1"/>
</dbReference>
<keyword evidence="6" id="KW-1185">Reference proteome</keyword>
<dbReference type="InterPro" id="IPR004437">
    <property type="entry name" value="ParB/RepB/Spo0J"/>
</dbReference>
<protein>
    <submittedName>
        <fullName evidence="5">ParB family chromosome partitioning protein</fullName>
    </submittedName>
</protein>
<dbReference type="InterPro" id="IPR050336">
    <property type="entry name" value="Chromosome_partition/occlusion"/>
</dbReference>
<dbReference type="PANTHER" id="PTHR33375:SF1">
    <property type="entry name" value="CHROMOSOME-PARTITIONING PROTEIN PARB-RELATED"/>
    <property type="match status" value="1"/>
</dbReference>
<dbReference type="Pfam" id="PF02195">
    <property type="entry name" value="ParB_N"/>
    <property type="match status" value="1"/>
</dbReference>
<accession>A0A7W9SN13</accession>
<comment type="caution">
    <text evidence="5">The sequence shown here is derived from an EMBL/GenBank/DDBJ whole genome shotgun (WGS) entry which is preliminary data.</text>
</comment>
<evidence type="ECO:0000313" key="6">
    <source>
        <dbReference type="Proteomes" id="UP000520814"/>
    </source>
</evidence>
<dbReference type="GO" id="GO:0007059">
    <property type="term" value="P:chromosome segregation"/>
    <property type="evidence" value="ECO:0007669"/>
    <property type="project" value="UniProtKB-KW"/>
</dbReference>
<comment type="similarity">
    <text evidence="1">Belongs to the ParB family.</text>
</comment>
<dbReference type="InterPro" id="IPR041468">
    <property type="entry name" value="HTH_ParB/Spo0J"/>
</dbReference>
<gene>
    <name evidence="5" type="ORF">HNQ39_001389</name>
</gene>
<proteinExistence type="inferred from homology"/>
<evidence type="ECO:0000256" key="3">
    <source>
        <dbReference type="ARBA" id="ARBA00023125"/>
    </source>
</evidence>
<dbReference type="GO" id="GO:0003677">
    <property type="term" value="F:DNA binding"/>
    <property type="evidence" value="ECO:0007669"/>
    <property type="project" value="UniProtKB-KW"/>
</dbReference>
<sequence>MELKFVSIEKIIEDPDQPRKVLDEAALAGLADSIRQHGLLNPITVVALEGVDAYRIVTGERRWRASRQAGLTELACIVRSLADETPEKMAEQLVENLQREDLTPLDKAKALTQLKDTLGATHKELGQRLGISERTVGYLLDLLELPEAISEQIVASPNRPADGNLTEKHGRFLRQLNDQPDLQAHLVEKIKGEKLSADDTGKLTKAIRESPALADEILAAPVLELPSLLGKRDETTFSAGRGMAKIVEKIPAMLEELKLERASAADLPFIEEKLTAARKAIDEKLAEVKAAQR</sequence>
<dbReference type="Gene3D" id="3.90.1530.30">
    <property type="match status" value="1"/>
</dbReference>
<dbReference type="AlphaFoldDB" id="A0A7W9SN13"/>